<proteinExistence type="predicted"/>
<accession>A0A9P7DEL9</accession>
<dbReference type="OrthoDB" id="2687537at2759"/>
<keyword evidence="4" id="KW-1185">Reference proteome</keyword>
<feature type="compositionally biased region" description="Polar residues" evidence="1">
    <location>
        <begin position="323"/>
        <end position="340"/>
    </location>
</feature>
<feature type="transmembrane region" description="Helical" evidence="2">
    <location>
        <begin position="9"/>
        <end position="30"/>
    </location>
</feature>
<gene>
    <name evidence="3" type="ORF">HD556DRAFT_1528613</name>
</gene>
<feature type="transmembrane region" description="Helical" evidence="2">
    <location>
        <begin position="36"/>
        <end position="56"/>
    </location>
</feature>
<organism evidence="3 4">
    <name type="scientific">Suillus plorans</name>
    <dbReference type="NCBI Taxonomy" id="116603"/>
    <lineage>
        <taxon>Eukaryota</taxon>
        <taxon>Fungi</taxon>
        <taxon>Dikarya</taxon>
        <taxon>Basidiomycota</taxon>
        <taxon>Agaricomycotina</taxon>
        <taxon>Agaricomycetes</taxon>
        <taxon>Agaricomycetidae</taxon>
        <taxon>Boletales</taxon>
        <taxon>Suillineae</taxon>
        <taxon>Suillaceae</taxon>
        <taxon>Suillus</taxon>
    </lineage>
</organism>
<evidence type="ECO:0000313" key="3">
    <source>
        <dbReference type="EMBL" id="KAG1791066.1"/>
    </source>
</evidence>
<dbReference type="RefSeq" id="XP_041157976.1">
    <property type="nucleotide sequence ID" value="XM_041309385.1"/>
</dbReference>
<comment type="caution">
    <text evidence="3">The sequence shown here is derived from an EMBL/GenBank/DDBJ whole genome shotgun (WGS) entry which is preliminary data.</text>
</comment>
<protein>
    <submittedName>
        <fullName evidence="3">Uncharacterized protein</fullName>
    </submittedName>
</protein>
<feature type="transmembrane region" description="Helical" evidence="2">
    <location>
        <begin position="97"/>
        <end position="122"/>
    </location>
</feature>
<sequence>MPKYYSTATFVKSLILLLLIVESVTIYLIRNIVPRFITEALAGCMAFTWALAVAFTRGRSTRRFMQSGVMFDILCCSFTIAWGGILCHIGPMETLKVTLAIPGMLLILLGAVVFVYSVPVFFHGQVNFRKSLFGQHFSKIFGDVEKPDSKACVRDGKLLATACCDINTYTWDIAGIVKEAGLEDLLLNSKANQSVLHASATRLLVQRRPPAYRVPQGFFDGVPPNRSHSSARNYPYSSASPGTTRLSCLFHRNRNPSSAHATSPSSPFDWARNILKRRRQRGEGIAFQGSGPAVVEVPYAKGKRRNTCAREKRRTLFPPKIPTASSSRPPKLNATQSSVN</sequence>
<dbReference type="Proteomes" id="UP000719766">
    <property type="component" value="Unassembled WGS sequence"/>
</dbReference>
<evidence type="ECO:0000256" key="1">
    <source>
        <dbReference type="SAM" id="MobiDB-lite"/>
    </source>
</evidence>
<feature type="transmembrane region" description="Helical" evidence="2">
    <location>
        <begin position="68"/>
        <end position="91"/>
    </location>
</feature>
<dbReference type="AlphaFoldDB" id="A0A9P7DEL9"/>
<keyword evidence="2" id="KW-0472">Membrane</keyword>
<dbReference type="GeneID" id="64603149"/>
<feature type="compositionally biased region" description="Basic residues" evidence="1">
    <location>
        <begin position="304"/>
        <end position="315"/>
    </location>
</feature>
<evidence type="ECO:0000256" key="2">
    <source>
        <dbReference type="SAM" id="Phobius"/>
    </source>
</evidence>
<keyword evidence="2" id="KW-1133">Transmembrane helix</keyword>
<reference evidence="3" key="1">
    <citation type="journal article" date="2020" name="New Phytol.">
        <title>Comparative genomics reveals dynamic genome evolution in host specialist ectomycorrhizal fungi.</title>
        <authorList>
            <person name="Lofgren L.A."/>
            <person name="Nguyen N.H."/>
            <person name="Vilgalys R."/>
            <person name="Ruytinx J."/>
            <person name="Liao H.L."/>
            <person name="Branco S."/>
            <person name="Kuo A."/>
            <person name="LaButti K."/>
            <person name="Lipzen A."/>
            <person name="Andreopoulos W."/>
            <person name="Pangilinan J."/>
            <person name="Riley R."/>
            <person name="Hundley H."/>
            <person name="Na H."/>
            <person name="Barry K."/>
            <person name="Grigoriev I.V."/>
            <person name="Stajich J.E."/>
            <person name="Kennedy P.G."/>
        </authorList>
    </citation>
    <scope>NUCLEOTIDE SEQUENCE</scope>
    <source>
        <strain evidence="3">S12</strain>
    </source>
</reference>
<evidence type="ECO:0000313" key="4">
    <source>
        <dbReference type="Proteomes" id="UP000719766"/>
    </source>
</evidence>
<name>A0A9P7DEL9_9AGAM</name>
<dbReference type="EMBL" id="JABBWE010000045">
    <property type="protein sequence ID" value="KAG1791066.1"/>
    <property type="molecule type" value="Genomic_DNA"/>
</dbReference>
<keyword evidence="2" id="KW-0812">Transmembrane</keyword>
<feature type="region of interest" description="Disordered" evidence="1">
    <location>
        <begin position="304"/>
        <end position="340"/>
    </location>
</feature>